<keyword evidence="6 9" id="KW-0227">DNA damage</keyword>
<dbReference type="InterPro" id="IPR008332">
    <property type="entry name" value="MethylG_MeTrfase_N"/>
</dbReference>
<name>A0A1I0DKP9_9FIRM</name>
<protein>
    <recommendedName>
        <fullName evidence="9">Methylated-DNA--protein-cysteine methyltransferase</fullName>
        <ecNumber evidence="9">2.1.1.63</ecNumber>
    </recommendedName>
    <alternativeName>
        <fullName evidence="9">6-O-methylguanine-DNA methyltransferase</fullName>
        <shortName evidence="9">MGMT</shortName>
    </alternativeName>
    <alternativeName>
        <fullName evidence="9">O-6-methylguanine-DNA-alkyltransferase</fullName>
    </alternativeName>
</protein>
<organism evidence="12 13">
    <name type="scientific">Natronincola peptidivorans</name>
    <dbReference type="NCBI Taxonomy" id="426128"/>
    <lineage>
        <taxon>Bacteria</taxon>
        <taxon>Bacillati</taxon>
        <taxon>Bacillota</taxon>
        <taxon>Clostridia</taxon>
        <taxon>Peptostreptococcales</taxon>
        <taxon>Natronincolaceae</taxon>
        <taxon>Natronincola</taxon>
    </lineage>
</organism>
<sequence>MIKIFFSCLHMLDLQLYIASNEKGLVAIGINQSEESFIKDIKKFSPLENITYNKSKNHQFLQQITEYFQGARKQFTIPLDLKGTPFQKKVWNTLLEIPFGEVVSYQTIANKIGNPKAVRAVGLANKRNPIPIIVPCHRVIGMNMKLVGYNGGIDIKEKLLAFEGIKIEKEKVVNR</sequence>
<comment type="catalytic activity">
    <reaction evidence="8 9">
        <text>a 6-O-methyl-2'-deoxyguanosine in DNA + L-cysteinyl-[protein] = S-methyl-L-cysteinyl-[protein] + a 2'-deoxyguanosine in DNA</text>
        <dbReference type="Rhea" id="RHEA:24000"/>
        <dbReference type="Rhea" id="RHEA-COMP:10131"/>
        <dbReference type="Rhea" id="RHEA-COMP:10132"/>
        <dbReference type="Rhea" id="RHEA-COMP:11367"/>
        <dbReference type="Rhea" id="RHEA-COMP:11368"/>
        <dbReference type="ChEBI" id="CHEBI:29950"/>
        <dbReference type="ChEBI" id="CHEBI:82612"/>
        <dbReference type="ChEBI" id="CHEBI:85445"/>
        <dbReference type="ChEBI" id="CHEBI:85448"/>
        <dbReference type="EC" id="2.1.1.63"/>
    </reaction>
</comment>
<dbReference type="STRING" id="426128.SAMN05660297_02029"/>
<evidence type="ECO:0000256" key="2">
    <source>
        <dbReference type="ARBA" id="ARBA00008711"/>
    </source>
</evidence>
<evidence type="ECO:0000256" key="6">
    <source>
        <dbReference type="ARBA" id="ARBA00022763"/>
    </source>
</evidence>
<keyword evidence="4 9" id="KW-0489">Methyltransferase</keyword>
<keyword evidence="3 9" id="KW-0963">Cytoplasm</keyword>
<dbReference type="PANTHER" id="PTHR10815">
    <property type="entry name" value="METHYLATED-DNA--PROTEIN-CYSTEINE METHYLTRANSFERASE"/>
    <property type="match status" value="1"/>
</dbReference>
<evidence type="ECO:0000259" key="11">
    <source>
        <dbReference type="Pfam" id="PF02870"/>
    </source>
</evidence>
<keyword evidence="7 9" id="KW-0234">DNA repair</keyword>
<evidence type="ECO:0000256" key="5">
    <source>
        <dbReference type="ARBA" id="ARBA00022679"/>
    </source>
</evidence>
<dbReference type="NCBIfam" id="TIGR00589">
    <property type="entry name" value="ogt"/>
    <property type="match status" value="1"/>
</dbReference>
<dbReference type="EMBL" id="FOHU01000008">
    <property type="protein sequence ID" value="SET32733.1"/>
    <property type="molecule type" value="Genomic_DNA"/>
</dbReference>
<dbReference type="RefSeq" id="WP_280140765.1">
    <property type="nucleotide sequence ID" value="NZ_FOHU01000008.1"/>
</dbReference>
<dbReference type="InterPro" id="IPR036631">
    <property type="entry name" value="MGMT_N_sf"/>
</dbReference>
<accession>A0A1I0DKP9</accession>
<dbReference type="Gene3D" id="1.10.10.10">
    <property type="entry name" value="Winged helix-like DNA-binding domain superfamily/Winged helix DNA-binding domain"/>
    <property type="match status" value="1"/>
</dbReference>
<comment type="function">
    <text evidence="9">Involved in the cellular defense against the biological effects of O6-methylguanine (O6-MeG) and O4-methylthymine (O4-MeT) in DNA. Repairs the methylated nucleobase in DNA by stoichiometrically transferring the methyl group to a cysteine residue in the enzyme. This is a suicide reaction: the enzyme is irreversibly inactivated.</text>
</comment>
<keyword evidence="5 9" id="KW-0808">Transferase</keyword>
<dbReference type="FunFam" id="1.10.10.10:FF:000214">
    <property type="entry name" value="Methylated-DNA--protein-cysteine methyltransferase"/>
    <property type="match status" value="1"/>
</dbReference>
<keyword evidence="13" id="KW-1185">Reference proteome</keyword>
<dbReference type="GO" id="GO:0032259">
    <property type="term" value="P:methylation"/>
    <property type="evidence" value="ECO:0007669"/>
    <property type="project" value="UniProtKB-KW"/>
</dbReference>
<dbReference type="HAMAP" id="MF_00772">
    <property type="entry name" value="OGT"/>
    <property type="match status" value="1"/>
</dbReference>
<evidence type="ECO:0000256" key="1">
    <source>
        <dbReference type="ARBA" id="ARBA00001286"/>
    </source>
</evidence>
<feature type="active site" description="Nucleophile; methyl group acceptor" evidence="9">
    <location>
        <position position="136"/>
    </location>
</feature>
<proteinExistence type="inferred from homology"/>
<dbReference type="InterPro" id="IPR023546">
    <property type="entry name" value="MGMT"/>
</dbReference>
<comment type="similarity">
    <text evidence="2 9">Belongs to the MGMT family.</text>
</comment>
<dbReference type="GO" id="GO:0006307">
    <property type="term" value="P:DNA alkylation repair"/>
    <property type="evidence" value="ECO:0007669"/>
    <property type="project" value="UniProtKB-UniRule"/>
</dbReference>
<feature type="domain" description="Methylguanine DNA methyltransferase ribonuclease-like" evidence="11">
    <location>
        <begin position="16"/>
        <end position="81"/>
    </location>
</feature>
<dbReference type="GO" id="GO:0003908">
    <property type="term" value="F:methylated-DNA-[protein]-cysteine S-methyltransferase activity"/>
    <property type="evidence" value="ECO:0007669"/>
    <property type="project" value="UniProtKB-UniRule"/>
</dbReference>
<dbReference type="SUPFAM" id="SSF46767">
    <property type="entry name" value="Methylated DNA-protein cysteine methyltransferase, C-terminal domain"/>
    <property type="match status" value="1"/>
</dbReference>
<evidence type="ECO:0000259" key="10">
    <source>
        <dbReference type="Pfam" id="PF01035"/>
    </source>
</evidence>
<dbReference type="EC" id="2.1.1.63" evidence="9"/>
<dbReference type="CDD" id="cd06445">
    <property type="entry name" value="ATase"/>
    <property type="match status" value="1"/>
</dbReference>
<dbReference type="InterPro" id="IPR036217">
    <property type="entry name" value="MethylDNA_cys_MeTrfase_DNAb"/>
</dbReference>
<evidence type="ECO:0000256" key="4">
    <source>
        <dbReference type="ARBA" id="ARBA00022603"/>
    </source>
</evidence>
<evidence type="ECO:0000256" key="9">
    <source>
        <dbReference type="HAMAP-Rule" id="MF_00772"/>
    </source>
</evidence>
<dbReference type="PROSITE" id="PS00374">
    <property type="entry name" value="MGMT"/>
    <property type="match status" value="1"/>
</dbReference>
<dbReference type="Proteomes" id="UP000199568">
    <property type="component" value="Unassembled WGS sequence"/>
</dbReference>
<dbReference type="InterPro" id="IPR014048">
    <property type="entry name" value="MethylDNA_cys_MeTrfase_DNA-bd"/>
</dbReference>
<dbReference type="Gene3D" id="3.30.160.70">
    <property type="entry name" value="Methylated DNA-protein cysteine methyltransferase domain"/>
    <property type="match status" value="1"/>
</dbReference>
<dbReference type="Pfam" id="PF01035">
    <property type="entry name" value="DNA_binding_1"/>
    <property type="match status" value="1"/>
</dbReference>
<dbReference type="PANTHER" id="PTHR10815:SF12">
    <property type="entry name" value="METHYLATED-DNA--PROTEIN-CYSTEINE METHYLTRANSFERASE, INDUCIBLE"/>
    <property type="match status" value="1"/>
</dbReference>
<comment type="catalytic activity">
    <reaction evidence="1 9">
        <text>a 4-O-methyl-thymidine in DNA + L-cysteinyl-[protein] = a thymidine in DNA + S-methyl-L-cysteinyl-[protein]</text>
        <dbReference type="Rhea" id="RHEA:53428"/>
        <dbReference type="Rhea" id="RHEA-COMP:10131"/>
        <dbReference type="Rhea" id="RHEA-COMP:10132"/>
        <dbReference type="Rhea" id="RHEA-COMP:13555"/>
        <dbReference type="Rhea" id="RHEA-COMP:13556"/>
        <dbReference type="ChEBI" id="CHEBI:29950"/>
        <dbReference type="ChEBI" id="CHEBI:82612"/>
        <dbReference type="ChEBI" id="CHEBI:137386"/>
        <dbReference type="ChEBI" id="CHEBI:137387"/>
        <dbReference type="EC" id="2.1.1.63"/>
    </reaction>
</comment>
<evidence type="ECO:0000256" key="7">
    <source>
        <dbReference type="ARBA" id="ARBA00023204"/>
    </source>
</evidence>
<comment type="subcellular location">
    <subcellularLocation>
        <location evidence="9">Cytoplasm</location>
    </subcellularLocation>
</comment>
<dbReference type="Pfam" id="PF02870">
    <property type="entry name" value="Methyltransf_1N"/>
    <property type="match status" value="1"/>
</dbReference>
<dbReference type="SUPFAM" id="SSF53155">
    <property type="entry name" value="Methylated DNA-protein cysteine methyltransferase domain"/>
    <property type="match status" value="1"/>
</dbReference>
<evidence type="ECO:0000313" key="13">
    <source>
        <dbReference type="Proteomes" id="UP000199568"/>
    </source>
</evidence>
<dbReference type="AlphaFoldDB" id="A0A1I0DKP9"/>
<feature type="domain" description="Methylated-DNA-[protein]-cysteine S-methyltransferase DNA binding" evidence="10">
    <location>
        <begin position="85"/>
        <end position="165"/>
    </location>
</feature>
<evidence type="ECO:0000313" key="12">
    <source>
        <dbReference type="EMBL" id="SET32733.1"/>
    </source>
</evidence>
<gene>
    <name evidence="12" type="ORF">SAMN05660297_02029</name>
</gene>
<reference evidence="12 13" key="1">
    <citation type="submission" date="2016-10" db="EMBL/GenBank/DDBJ databases">
        <authorList>
            <person name="de Groot N.N."/>
        </authorList>
    </citation>
    <scope>NUCLEOTIDE SEQUENCE [LARGE SCALE GENOMIC DNA]</scope>
    <source>
        <strain evidence="12 13">DSM 18979</strain>
    </source>
</reference>
<evidence type="ECO:0000256" key="8">
    <source>
        <dbReference type="ARBA" id="ARBA00049348"/>
    </source>
</evidence>
<dbReference type="InterPro" id="IPR036388">
    <property type="entry name" value="WH-like_DNA-bd_sf"/>
</dbReference>
<evidence type="ECO:0000256" key="3">
    <source>
        <dbReference type="ARBA" id="ARBA00022490"/>
    </source>
</evidence>
<comment type="miscellaneous">
    <text evidence="9">This enzyme catalyzes only one turnover and therefore is not strictly catalytic. According to one definition, an enzyme is a biocatalyst that acts repeatedly and over many reaction cycles.</text>
</comment>
<dbReference type="InterPro" id="IPR001497">
    <property type="entry name" value="MethylDNA_cys_MeTrfase_AS"/>
</dbReference>
<dbReference type="GO" id="GO:0005737">
    <property type="term" value="C:cytoplasm"/>
    <property type="evidence" value="ECO:0007669"/>
    <property type="project" value="UniProtKB-SubCell"/>
</dbReference>